<sequence length="463" mass="50115">MAGVVLISLILATIILNAFASASQFSIVGYSPEDLASEGRLSELFEDWGSRYGKVYNGLGGERDRRLGIFKENLLYIDAHNRGNHSYWLGLNQFSDLSNEEFGARFFGLRPVDEYAAVHDGSNMQHDGLLSAVPDSIDWRQKGAVTAVKNQGNCGGCWAFSTTGAIEGINKIFSGDLISLSEQELLDCDTRVDNGCNGGLMQNAFQFIVENGGIDTESDYPYKAVQSFCDSNKKNARVVVIDGYKTIPGGDENTLKQAVATQPVSVAIEGAGANIQHYAGGVYTGPCGEKVNHGVLVVGYDSENALDYWIVKNSWGAAWGEAGYVRIRRNTGVTQGLCSINTLASYPVKTGPNPPNPGPSPPSPTAPEQMCDNYHSCPSSHTCCCSVLVGSWCLSWGCCSMQSAVCCPDHKHCCPGDHPICSTQQGFCLKNLQEKTGTKAYVSTPATFNWINFWKQLGRKVFI</sequence>
<dbReference type="Proteomes" id="UP001162992">
    <property type="component" value="Chromosome 1"/>
</dbReference>
<dbReference type="EMBL" id="CM055092">
    <property type="protein sequence ID" value="KAJ7570323.1"/>
    <property type="molecule type" value="Genomic_DNA"/>
</dbReference>
<reference evidence="2" key="1">
    <citation type="journal article" date="2024" name="Proc. Natl. Acad. Sci. U.S.A.">
        <title>Extraordinary preservation of gene collinearity over three hundred million years revealed in homosporous lycophytes.</title>
        <authorList>
            <person name="Li C."/>
            <person name="Wickell D."/>
            <person name="Kuo L.Y."/>
            <person name="Chen X."/>
            <person name="Nie B."/>
            <person name="Liao X."/>
            <person name="Peng D."/>
            <person name="Ji J."/>
            <person name="Jenkins J."/>
            <person name="Williams M."/>
            <person name="Shu S."/>
            <person name="Plott C."/>
            <person name="Barry K."/>
            <person name="Rajasekar S."/>
            <person name="Grimwood J."/>
            <person name="Han X."/>
            <person name="Sun S."/>
            <person name="Hou Z."/>
            <person name="He W."/>
            <person name="Dai G."/>
            <person name="Sun C."/>
            <person name="Schmutz J."/>
            <person name="Leebens-Mack J.H."/>
            <person name="Li F.W."/>
            <person name="Wang L."/>
        </authorList>
    </citation>
    <scope>NUCLEOTIDE SEQUENCE [LARGE SCALE GENOMIC DNA]</scope>
    <source>
        <strain evidence="2">cv. PW_Plant_1</strain>
    </source>
</reference>
<proteinExistence type="predicted"/>
<gene>
    <name evidence="1" type="ORF">O6H91_01G115200</name>
</gene>
<accession>A0ACC2EV48</accession>
<evidence type="ECO:0000313" key="2">
    <source>
        <dbReference type="Proteomes" id="UP001162992"/>
    </source>
</evidence>
<keyword evidence="2" id="KW-1185">Reference proteome</keyword>
<protein>
    <submittedName>
        <fullName evidence="1">Uncharacterized protein</fullName>
    </submittedName>
</protein>
<evidence type="ECO:0000313" key="1">
    <source>
        <dbReference type="EMBL" id="KAJ7570323.1"/>
    </source>
</evidence>
<organism evidence="1 2">
    <name type="scientific">Diphasiastrum complanatum</name>
    <name type="common">Issler's clubmoss</name>
    <name type="synonym">Lycopodium complanatum</name>
    <dbReference type="NCBI Taxonomy" id="34168"/>
    <lineage>
        <taxon>Eukaryota</taxon>
        <taxon>Viridiplantae</taxon>
        <taxon>Streptophyta</taxon>
        <taxon>Embryophyta</taxon>
        <taxon>Tracheophyta</taxon>
        <taxon>Lycopodiopsida</taxon>
        <taxon>Lycopodiales</taxon>
        <taxon>Lycopodiaceae</taxon>
        <taxon>Lycopodioideae</taxon>
        <taxon>Diphasiastrum</taxon>
    </lineage>
</organism>
<name>A0ACC2EV48_DIPCM</name>
<comment type="caution">
    <text evidence="1">The sequence shown here is derived from an EMBL/GenBank/DDBJ whole genome shotgun (WGS) entry which is preliminary data.</text>
</comment>